<dbReference type="EMBL" id="BAAALD010000025">
    <property type="protein sequence ID" value="GAA1084541.1"/>
    <property type="molecule type" value="Genomic_DNA"/>
</dbReference>
<accession>A0ABP4E1E4</accession>
<dbReference type="PANTHER" id="PTHR43085">
    <property type="entry name" value="HEXOKINASE FAMILY MEMBER"/>
    <property type="match status" value="1"/>
</dbReference>
<evidence type="ECO:0000313" key="7">
    <source>
        <dbReference type="Proteomes" id="UP001499987"/>
    </source>
</evidence>
<dbReference type="PROSITE" id="PS00583">
    <property type="entry name" value="PFKB_KINASES_1"/>
    <property type="match status" value="1"/>
</dbReference>
<evidence type="ECO:0000256" key="1">
    <source>
        <dbReference type="ARBA" id="ARBA00010688"/>
    </source>
</evidence>
<feature type="region of interest" description="Disordered" evidence="4">
    <location>
        <begin position="334"/>
        <end position="360"/>
    </location>
</feature>
<reference evidence="7" key="1">
    <citation type="journal article" date="2019" name="Int. J. Syst. Evol. Microbiol.">
        <title>The Global Catalogue of Microorganisms (GCM) 10K type strain sequencing project: providing services to taxonomists for standard genome sequencing and annotation.</title>
        <authorList>
            <consortium name="The Broad Institute Genomics Platform"/>
            <consortium name="The Broad Institute Genome Sequencing Center for Infectious Disease"/>
            <person name="Wu L."/>
            <person name="Ma J."/>
        </authorList>
    </citation>
    <scope>NUCLEOTIDE SEQUENCE [LARGE SCALE GENOMIC DNA]</scope>
    <source>
        <strain evidence="7">JCM 13002</strain>
    </source>
</reference>
<keyword evidence="3 6" id="KW-0418">Kinase</keyword>
<evidence type="ECO:0000256" key="3">
    <source>
        <dbReference type="ARBA" id="ARBA00022777"/>
    </source>
</evidence>
<sequence>MTSTAYDPAGRIVVSGSIATDHLMEFPGSIAEQLLPDRLDRVSLSFLVGGLEVRRGGVGANIAVGLGRLGLAPVLVGAAGADHAEYDAWLRANGVDTTGVLTVPELFTARFLCTTDREQNQIASFYPGAMARAAEIDLAGVLARTGPARLVLVGPDDPAAMRRRTEECRRAGIPFAADPSQQLARLDGEEIAQLVGGAELLFTNAYERELLLRKTGLTAEQVLGRVGSWITTLGADGVRIERRGAPPVHTAPPPERTLADPTGVGDAFRAGFLAGTVWRLPVLAAARVGCLLATLALEAVGTQEYRFDPADFLHRLAEAYGPAAAAAVRPHLPARSGIRSKGNPAPAGPSSNSSTAAAGT</sequence>
<comment type="similarity">
    <text evidence="1">Belongs to the carbohydrate kinase PfkB family.</text>
</comment>
<feature type="compositionally biased region" description="Low complexity" evidence="4">
    <location>
        <begin position="342"/>
        <end position="360"/>
    </location>
</feature>
<proteinExistence type="inferred from homology"/>
<dbReference type="PANTHER" id="PTHR43085:SF46">
    <property type="entry name" value="ADENOSINE KINASE"/>
    <property type="match status" value="1"/>
</dbReference>
<dbReference type="InterPro" id="IPR050306">
    <property type="entry name" value="PfkB_Carbo_kinase"/>
</dbReference>
<dbReference type="Proteomes" id="UP001499987">
    <property type="component" value="Unassembled WGS sequence"/>
</dbReference>
<organism evidence="6 7">
    <name type="scientific">Kitasatospora arboriphila</name>
    <dbReference type="NCBI Taxonomy" id="258052"/>
    <lineage>
        <taxon>Bacteria</taxon>
        <taxon>Bacillati</taxon>
        <taxon>Actinomycetota</taxon>
        <taxon>Actinomycetes</taxon>
        <taxon>Kitasatosporales</taxon>
        <taxon>Streptomycetaceae</taxon>
        <taxon>Kitasatospora</taxon>
    </lineage>
</organism>
<dbReference type="InterPro" id="IPR002173">
    <property type="entry name" value="Carboh/pur_kinase_PfkB_CS"/>
</dbReference>
<evidence type="ECO:0000313" key="6">
    <source>
        <dbReference type="EMBL" id="GAA1084541.1"/>
    </source>
</evidence>
<dbReference type="InterPro" id="IPR002139">
    <property type="entry name" value="Ribo/fructo_kinase"/>
</dbReference>
<dbReference type="PRINTS" id="PR00990">
    <property type="entry name" value="RIBOKINASE"/>
</dbReference>
<dbReference type="InterPro" id="IPR011611">
    <property type="entry name" value="PfkB_dom"/>
</dbReference>
<gene>
    <name evidence="6" type="ORF">GCM10009663_30240</name>
</gene>
<evidence type="ECO:0000256" key="4">
    <source>
        <dbReference type="SAM" id="MobiDB-lite"/>
    </source>
</evidence>
<dbReference type="CDD" id="cd01942">
    <property type="entry name" value="ribokinase_group_A"/>
    <property type="match status" value="1"/>
</dbReference>
<dbReference type="Pfam" id="PF00294">
    <property type="entry name" value="PfkB"/>
    <property type="match status" value="1"/>
</dbReference>
<dbReference type="GO" id="GO:0016301">
    <property type="term" value="F:kinase activity"/>
    <property type="evidence" value="ECO:0007669"/>
    <property type="project" value="UniProtKB-KW"/>
</dbReference>
<protein>
    <submittedName>
        <fullName evidence="6">Carbohydrate kinase family protein</fullName>
    </submittedName>
</protein>
<dbReference type="InterPro" id="IPR029056">
    <property type="entry name" value="Ribokinase-like"/>
</dbReference>
<feature type="domain" description="Carbohydrate kinase PfkB" evidence="5">
    <location>
        <begin position="41"/>
        <end position="304"/>
    </location>
</feature>
<name>A0ABP4E1E4_9ACTN</name>
<dbReference type="Gene3D" id="3.40.1190.20">
    <property type="match status" value="1"/>
</dbReference>
<keyword evidence="2" id="KW-0808">Transferase</keyword>
<evidence type="ECO:0000256" key="2">
    <source>
        <dbReference type="ARBA" id="ARBA00022679"/>
    </source>
</evidence>
<dbReference type="SUPFAM" id="SSF53613">
    <property type="entry name" value="Ribokinase-like"/>
    <property type="match status" value="1"/>
</dbReference>
<evidence type="ECO:0000259" key="5">
    <source>
        <dbReference type="Pfam" id="PF00294"/>
    </source>
</evidence>
<keyword evidence="7" id="KW-1185">Reference proteome</keyword>
<comment type="caution">
    <text evidence="6">The sequence shown here is derived from an EMBL/GenBank/DDBJ whole genome shotgun (WGS) entry which is preliminary data.</text>
</comment>